<feature type="transmembrane region" description="Helical" evidence="6">
    <location>
        <begin position="602"/>
        <end position="623"/>
    </location>
</feature>
<feature type="transmembrane region" description="Helical" evidence="6">
    <location>
        <begin position="467"/>
        <end position="487"/>
    </location>
</feature>
<protein>
    <recommendedName>
        <fullName evidence="7">Major facilitator superfamily (MFS) profile domain-containing protein</fullName>
    </recommendedName>
</protein>
<dbReference type="HOGENOM" id="CLU_008455_11_1_1"/>
<name>A0A0D2A1W6_9PEZI</name>
<feature type="transmembrane region" description="Helical" evidence="6">
    <location>
        <begin position="535"/>
        <end position="560"/>
    </location>
</feature>
<dbReference type="Gene3D" id="1.20.1250.20">
    <property type="entry name" value="MFS general substrate transporter like domains"/>
    <property type="match status" value="1"/>
</dbReference>
<dbReference type="PROSITE" id="PS50850">
    <property type="entry name" value="MFS"/>
    <property type="match status" value="1"/>
</dbReference>
<dbReference type="Proteomes" id="UP000053259">
    <property type="component" value="Unassembled WGS sequence"/>
</dbReference>
<dbReference type="PANTHER" id="PTHR23502:SF23">
    <property type="entry name" value="FLUCONAZOLE RESISTANCE PROTEIN 1"/>
    <property type="match status" value="1"/>
</dbReference>
<dbReference type="InParanoid" id="A0A0D2A1W6"/>
<feature type="transmembrane region" description="Helical" evidence="6">
    <location>
        <begin position="287"/>
        <end position="309"/>
    </location>
</feature>
<keyword evidence="2 6" id="KW-0812">Transmembrane</keyword>
<dbReference type="InterPro" id="IPR020846">
    <property type="entry name" value="MFS_dom"/>
</dbReference>
<dbReference type="GeneID" id="27315708"/>
<dbReference type="VEuPathDB" id="FungiDB:PV09_07735"/>
<dbReference type="Pfam" id="PF07690">
    <property type="entry name" value="MFS_1"/>
    <property type="match status" value="1"/>
</dbReference>
<evidence type="ECO:0000259" key="7">
    <source>
        <dbReference type="PROSITE" id="PS50850"/>
    </source>
</evidence>
<feature type="transmembrane region" description="Helical" evidence="6">
    <location>
        <begin position="264"/>
        <end position="281"/>
    </location>
</feature>
<keyword evidence="4 6" id="KW-0472">Membrane</keyword>
<evidence type="ECO:0000256" key="2">
    <source>
        <dbReference type="ARBA" id="ARBA00022692"/>
    </source>
</evidence>
<feature type="transmembrane region" description="Helical" evidence="6">
    <location>
        <begin position="508"/>
        <end position="529"/>
    </location>
</feature>
<feature type="transmembrane region" description="Helical" evidence="6">
    <location>
        <begin position="321"/>
        <end position="344"/>
    </location>
</feature>
<feature type="domain" description="Major facilitator superfamily (MFS) profile" evidence="7">
    <location>
        <begin position="195"/>
        <end position="636"/>
    </location>
</feature>
<reference evidence="8 9" key="1">
    <citation type="submission" date="2015-01" db="EMBL/GenBank/DDBJ databases">
        <title>The Genome Sequence of Ochroconis gallopava CBS43764.</title>
        <authorList>
            <consortium name="The Broad Institute Genomics Platform"/>
            <person name="Cuomo C."/>
            <person name="de Hoog S."/>
            <person name="Gorbushina A."/>
            <person name="Stielow B."/>
            <person name="Teixiera M."/>
            <person name="Abouelleil A."/>
            <person name="Chapman S.B."/>
            <person name="Priest M."/>
            <person name="Young S.K."/>
            <person name="Wortman J."/>
            <person name="Nusbaum C."/>
            <person name="Birren B."/>
        </authorList>
    </citation>
    <scope>NUCLEOTIDE SEQUENCE [LARGE SCALE GENOMIC DNA]</scope>
    <source>
        <strain evidence="8 9">CBS 43764</strain>
    </source>
</reference>
<evidence type="ECO:0000256" key="1">
    <source>
        <dbReference type="ARBA" id="ARBA00004141"/>
    </source>
</evidence>
<dbReference type="CDD" id="cd17323">
    <property type="entry name" value="MFS_Tpo1_MDR_like"/>
    <property type="match status" value="1"/>
</dbReference>
<sequence length="636" mass="70921">MTDLLRDAPIGQIIRWVTGNKVLRYPEEDESWTCPSQYTDTTSDHLDRQMEALRAINEREAASGPAELEDDKEKREEVEEPLERSSSDATRDALHAELAKFETQREADPEAHFEGIRGPTTTRSQFSRVATRQALSNSHTRADLEEAFRQATLEPGPSVAIVPTKLSDGTVLVDWYTSDDPANPQNWSLGKRLFVTFQICMYTTAVYMASSIYSPATTYVAERFGVNMQLASMGLSMYVLAYGLGPLIFAPLSELPLVGRNPPYMVTFALFVILLIPAAVVDNFPGLIVLRFLQGFFGSPCLATGGASLQDMFSLIKVPYVLTLWAFAATCGPALGPVISGFSIPVEGWRWSMWEILWLAGPIWLLMFLCLPETSPSNILLRRAQRLRKRTGETKFRSQSEIDQANLKLNDLFIESLWRPIQLMLLDPSIAFTAVYTSLIYGIYYSFFEAFPLVYITMYGFNIGQMGLTFLSITVGVMIAMTMYWSYIYWIVEPDFRKNGLGAPEKRLVPALFAAFLLPVGLFIFAWASNPTVHWIGSVIGISVFTIGIFIVIQCIFVYLPLSYPQYAASLFAGNDFARSTLATGAIHFSSPLFHNLGVDRGVTLLGGLTAGCILGVFTLYFYGSKLRARSRFAAK</sequence>
<feature type="compositionally biased region" description="Polar residues" evidence="5">
    <location>
        <begin position="119"/>
        <end position="139"/>
    </location>
</feature>
<feature type="transmembrane region" description="Helical" evidence="6">
    <location>
        <begin position="193"/>
        <end position="213"/>
    </location>
</feature>
<dbReference type="GO" id="GO:0015244">
    <property type="term" value="F:fluconazole transmembrane transporter activity"/>
    <property type="evidence" value="ECO:0007669"/>
    <property type="project" value="TreeGrafter"/>
</dbReference>
<comment type="subcellular location">
    <subcellularLocation>
        <location evidence="1">Membrane</location>
        <topology evidence="1">Multi-pass membrane protein</topology>
    </subcellularLocation>
</comment>
<dbReference type="InterPro" id="IPR011701">
    <property type="entry name" value="MFS"/>
</dbReference>
<feature type="transmembrane region" description="Helical" evidence="6">
    <location>
        <begin position="356"/>
        <end position="381"/>
    </location>
</feature>
<dbReference type="STRING" id="253628.A0A0D2A1W6"/>
<evidence type="ECO:0000313" key="9">
    <source>
        <dbReference type="Proteomes" id="UP000053259"/>
    </source>
</evidence>
<dbReference type="PANTHER" id="PTHR23502">
    <property type="entry name" value="MAJOR FACILITATOR SUPERFAMILY"/>
    <property type="match status" value="1"/>
</dbReference>
<gene>
    <name evidence="8" type="ORF">PV09_07735</name>
</gene>
<dbReference type="InterPro" id="IPR036259">
    <property type="entry name" value="MFS_trans_sf"/>
</dbReference>
<dbReference type="OrthoDB" id="3357846at2759"/>
<evidence type="ECO:0000256" key="3">
    <source>
        <dbReference type="ARBA" id="ARBA00022989"/>
    </source>
</evidence>
<dbReference type="RefSeq" id="XP_016210622.1">
    <property type="nucleotide sequence ID" value="XM_016361543.1"/>
</dbReference>
<proteinExistence type="predicted"/>
<evidence type="ECO:0000256" key="5">
    <source>
        <dbReference type="SAM" id="MobiDB-lite"/>
    </source>
</evidence>
<keyword evidence="9" id="KW-1185">Reference proteome</keyword>
<accession>A0A0D2A1W6</accession>
<dbReference type="GO" id="GO:0005886">
    <property type="term" value="C:plasma membrane"/>
    <property type="evidence" value="ECO:0007669"/>
    <property type="project" value="TreeGrafter"/>
</dbReference>
<dbReference type="SUPFAM" id="SSF103473">
    <property type="entry name" value="MFS general substrate transporter"/>
    <property type="match status" value="1"/>
</dbReference>
<dbReference type="FunFam" id="1.20.1250.20:FF:000011">
    <property type="entry name" value="MFS multidrug transporter, putative"/>
    <property type="match status" value="1"/>
</dbReference>
<organism evidence="8 9">
    <name type="scientific">Verruconis gallopava</name>
    <dbReference type="NCBI Taxonomy" id="253628"/>
    <lineage>
        <taxon>Eukaryota</taxon>
        <taxon>Fungi</taxon>
        <taxon>Dikarya</taxon>
        <taxon>Ascomycota</taxon>
        <taxon>Pezizomycotina</taxon>
        <taxon>Dothideomycetes</taxon>
        <taxon>Pleosporomycetidae</taxon>
        <taxon>Venturiales</taxon>
        <taxon>Sympoventuriaceae</taxon>
        <taxon>Verruconis</taxon>
    </lineage>
</organism>
<evidence type="ECO:0000256" key="6">
    <source>
        <dbReference type="SAM" id="Phobius"/>
    </source>
</evidence>
<dbReference type="GO" id="GO:1990961">
    <property type="term" value="P:xenobiotic detoxification by transmembrane export across the plasma membrane"/>
    <property type="evidence" value="ECO:0007669"/>
    <property type="project" value="TreeGrafter"/>
</dbReference>
<dbReference type="FunCoup" id="A0A0D2A1W6">
    <property type="interactions" value="7"/>
</dbReference>
<keyword evidence="3 6" id="KW-1133">Transmembrane helix</keyword>
<evidence type="ECO:0000313" key="8">
    <source>
        <dbReference type="EMBL" id="KIW00753.1"/>
    </source>
</evidence>
<feature type="transmembrane region" description="Helical" evidence="6">
    <location>
        <begin position="233"/>
        <end position="252"/>
    </location>
</feature>
<feature type="compositionally biased region" description="Basic and acidic residues" evidence="5">
    <location>
        <begin position="71"/>
        <end position="115"/>
    </location>
</feature>
<dbReference type="AlphaFoldDB" id="A0A0D2A1W6"/>
<dbReference type="EMBL" id="KN847560">
    <property type="protein sequence ID" value="KIW00753.1"/>
    <property type="molecule type" value="Genomic_DNA"/>
</dbReference>
<feature type="region of interest" description="Disordered" evidence="5">
    <location>
        <begin position="58"/>
        <end position="141"/>
    </location>
</feature>
<evidence type="ECO:0000256" key="4">
    <source>
        <dbReference type="ARBA" id="ARBA00023136"/>
    </source>
</evidence>